<dbReference type="SUPFAM" id="SSF56112">
    <property type="entry name" value="Protein kinase-like (PK-like)"/>
    <property type="match status" value="1"/>
</dbReference>
<keyword evidence="6 12" id="KW-0547">Nucleotide-binding</keyword>
<evidence type="ECO:0000256" key="1">
    <source>
        <dbReference type="ARBA" id="ARBA00004162"/>
    </source>
</evidence>
<feature type="domain" description="Protein kinase" evidence="14">
    <location>
        <begin position="303"/>
        <end position="588"/>
    </location>
</feature>
<comment type="subcellular location">
    <subcellularLocation>
        <location evidence="1">Cell membrane</location>
        <topology evidence="1">Single-pass membrane protein</topology>
    </subcellularLocation>
</comment>
<evidence type="ECO:0000256" key="5">
    <source>
        <dbReference type="ARBA" id="ARBA00022729"/>
    </source>
</evidence>
<evidence type="ECO:0000256" key="4">
    <source>
        <dbReference type="ARBA" id="ARBA00022692"/>
    </source>
</evidence>
<sequence length="615" mass="68177">MCFEDLGSLEKLVGVIILAWLSCTSHSLHVTPISCNVSLTEFCPASLYYVPRTTISLEELSALFHVNSNAVNRTIDGFLIAINCSCLAGHDEFTWHLEYEVQPEDTWDGISSKFGSFVVEKPEKALVPSQTVTLDILCGCSEGADTVTYKVTKGDTLHTICSRFDADLNKTAWLNRLENPKLIHEGDVIFITEPEGLQNLIVYDNKDSSIKKASKSQTHVVVGAISAAFAVILLTVILVSWKGYKKKGTQLPKPCSRKMDQLHSYFDLCTFLTKSGESTVSSFNSDKAVVFPYYEVCDATSNFSMSLKIGQGSYGSVYLGKLKGADVAIKQMKNTKSKEFLSEINILCKVHHSNLIELIGYAAGGDSLFLVYEFAQNGALSDHLHGSTLRGYKPLSWIRRVQIALDAANGLEYIHKHTKPYYVHRDVKTSNILLDSNFRAKIADFGLVKLLDNSPEVGAVASRIVGTFGYLAPEYVRDGRVTTKIDVYAFGVVLMELLTGQPALSRDASPGNNHYSEHRTVVDYMLSALTDIQKPMIELAKCIDPNLTRYHKDSVLQMALLSKDCVDDNWSQRPDMSEVVLRLSHIFMSSKEWEKQPCSHTESGELSVLCLLGPS</sequence>
<evidence type="ECO:0000256" key="6">
    <source>
        <dbReference type="ARBA" id="ARBA00022741"/>
    </source>
</evidence>
<evidence type="ECO:0000256" key="12">
    <source>
        <dbReference type="PROSITE-ProRule" id="PRU10141"/>
    </source>
</evidence>
<proteinExistence type="predicted"/>
<keyword evidence="10 13" id="KW-0472">Membrane</keyword>
<dbReference type="InterPro" id="IPR017441">
    <property type="entry name" value="Protein_kinase_ATP_BS"/>
</dbReference>
<dbReference type="GO" id="GO:0005524">
    <property type="term" value="F:ATP binding"/>
    <property type="evidence" value="ECO:0007669"/>
    <property type="project" value="UniProtKB-UniRule"/>
</dbReference>
<evidence type="ECO:0000256" key="11">
    <source>
        <dbReference type="ARBA" id="ARBA00023157"/>
    </source>
</evidence>
<dbReference type="OMA" id="FTICSRF"/>
<evidence type="ECO:0000256" key="13">
    <source>
        <dbReference type="SAM" id="Phobius"/>
    </source>
</evidence>
<dbReference type="PROSITE" id="PS00108">
    <property type="entry name" value="PROTEIN_KINASE_ST"/>
    <property type="match status" value="1"/>
</dbReference>
<dbReference type="InterPro" id="IPR008271">
    <property type="entry name" value="Ser/Thr_kinase_AS"/>
</dbReference>
<dbReference type="InterPro" id="IPR000719">
    <property type="entry name" value="Prot_kinase_dom"/>
</dbReference>
<keyword evidence="3" id="KW-0808">Transferase</keyword>
<dbReference type="Proteomes" id="UP000026915">
    <property type="component" value="Chromosome 9"/>
</dbReference>
<dbReference type="EMBL" id="CM001887">
    <property type="protein sequence ID" value="EOY29503.1"/>
    <property type="molecule type" value="Genomic_DNA"/>
</dbReference>
<dbReference type="CDD" id="cd00118">
    <property type="entry name" value="LysM"/>
    <property type="match status" value="1"/>
</dbReference>
<dbReference type="SMART" id="SM00220">
    <property type="entry name" value="S_TKc"/>
    <property type="match status" value="1"/>
</dbReference>
<dbReference type="Pfam" id="PF01476">
    <property type="entry name" value="LysM"/>
    <property type="match status" value="1"/>
</dbReference>
<dbReference type="PROSITE" id="PS00107">
    <property type="entry name" value="PROTEIN_KINASE_ATP"/>
    <property type="match status" value="1"/>
</dbReference>
<evidence type="ECO:0000256" key="10">
    <source>
        <dbReference type="ARBA" id="ARBA00023136"/>
    </source>
</evidence>
<keyword evidence="9 13" id="KW-1133">Transmembrane helix</keyword>
<reference evidence="16 17" key="1">
    <citation type="journal article" date="2013" name="Genome Biol.">
        <title>The genome sequence of the most widely cultivated cacao type and its use to identify candidate genes regulating pod color.</title>
        <authorList>
            <person name="Motamayor J.C."/>
            <person name="Mockaitis K."/>
            <person name="Schmutz J."/>
            <person name="Haiminen N."/>
            <person name="Iii D.L."/>
            <person name="Cornejo O."/>
            <person name="Findley S.D."/>
            <person name="Zheng P."/>
            <person name="Utro F."/>
            <person name="Royaert S."/>
            <person name="Saski C."/>
            <person name="Jenkins J."/>
            <person name="Podicheti R."/>
            <person name="Zhao M."/>
            <person name="Scheffler B.E."/>
            <person name="Stack J.C."/>
            <person name="Feltus F.A."/>
            <person name="Mustiga G.M."/>
            <person name="Amores F."/>
            <person name="Phillips W."/>
            <person name="Marelli J.P."/>
            <person name="May G.D."/>
            <person name="Shapiro H."/>
            <person name="Ma J."/>
            <person name="Bustamante C.D."/>
            <person name="Schnell R.J."/>
            <person name="Main D."/>
            <person name="Gilbert D."/>
            <person name="Parida L."/>
            <person name="Kuhn D.N."/>
        </authorList>
    </citation>
    <scope>NUCLEOTIDE SEQUENCE [LARGE SCALE GENOMIC DNA]</scope>
    <source>
        <strain evidence="17">cv. Matina 1-6</strain>
    </source>
</reference>
<keyword evidence="7 16" id="KW-0418">Kinase</keyword>
<evidence type="ECO:0000256" key="3">
    <source>
        <dbReference type="ARBA" id="ARBA00022679"/>
    </source>
</evidence>
<organism evidence="16 17">
    <name type="scientific">Theobroma cacao</name>
    <name type="common">Cacao</name>
    <name type="synonym">Cocoa</name>
    <dbReference type="NCBI Taxonomy" id="3641"/>
    <lineage>
        <taxon>Eukaryota</taxon>
        <taxon>Viridiplantae</taxon>
        <taxon>Streptophyta</taxon>
        <taxon>Embryophyta</taxon>
        <taxon>Tracheophyta</taxon>
        <taxon>Spermatophyta</taxon>
        <taxon>Magnoliopsida</taxon>
        <taxon>eudicotyledons</taxon>
        <taxon>Gunneridae</taxon>
        <taxon>Pentapetalae</taxon>
        <taxon>rosids</taxon>
        <taxon>malvids</taxon>
        <taxon>Malvales</taxon>
        <taxon>Malvaceae</taxon>
        <taxon>Byttnerioideae</taxon>
        <taxon>Theobroma</taxon>
    </lineage>
</organism>
<keyword evidence="2" id="KW-1003">Cell membrane</keyword>
<dbReference type="PANTHER" id="PTHR46204">
    <property type="entry name" value="CHITIN ELICITOR RECEPTOR KINASE 1-RELATED"/>
    <property type="match status" value="1"/>
</dbReference>
<evidence type="ECO:0000256" key="2">
    <source>
        <dbReference type="ARBA" id="ARBA00022475"/>
    </source>
</evidence>
<dbReference type="HOGENOM" id="CLU_000288_99_2_1"/>
<accession>A0A061GJA2</accession>
<keyword evidence="8 12" id="KW-0067">ATP-binding</keyword>
<evidence type="ECO:0000256" key="9">
    <source>
        <dbReference type="ARBA" id="ARBA00022989"/>
    </source>
</evidence>
<keyword evidence="17" id="KW-1185">Reference proteome</keyword>
<feature type="binding site" evidence="12">
    <location>
        <position position="330"/>
    </location>
    <ligand>
        <name>ATP</name>
        <dbReference type="ChEBI" id="CHEBI:30616"/>
    </ligand>
</feature>
<dbReference type="Gene3D" id="1.10.510.10">
    <property type="entry name" value="Transferase(Phosphotransferase) domain 1"/>
    <property type="match status" value="1"/>
</dbReference>
<name>A0A061GJA2_THECC</name>
<dbReference type="eggNOG" id="ENOG502QU64">
    <property type="taxonomic scope" value="Eukaryota"/>
</dbReference>
<dbReference type="Gene3D" id="3.10.350.10">
    <property type="entry name" value="LysM domain"/>
    <property type="match status" value="1"/>
</dbReference>
<dbReference type="InterPro" id="IPR011009">
    <property type="entry name" value="Kinase-like_dom_sf"/>
</dbReference>
<dbReference type="GO" id="GO:0019199">
    <property type="term" value="F:transmembrane receptor protein kinase activity"/>
    <property type="evidence" value="ECO:0007669"/>
    <property type="project" value="InterPro"/>
</dbReference>
<protein>
    <submittedName>
        <fullName evidence="16">Kinase family protein / peptidoglycan-binding LysM domain-containing protein</fullName>
    </submittedName>
</protein>
<keyword evidence="11" id="KW-1015">Disulfide bond</keyword>
<feature type="transmembrane region" description="Helical" evidence="13">
    <location>
        <begin position="220"/>
        <end position="241"/>
    </location>
</feature>
<feature type="domain" description="LysM" evidence="15">
    <location>
        <begin position="147"/>
        <end position="191"/>
    </location>
</feature>
<dbReference type="InterPro" id="IPR018392">
    <property type="entry name" value="LysM"/>
</dbReference>
<dbReference type="GO" id="GO:0045087">
    <property type="term" value="P:innate immune response"/>
    <property type="evidence" value="ECO:0007669"/>
    <property type="project" value="InterPro"/>
</dbReference>
<dbReference type="InParanoid" id="A0A061GJA2"/>
<gene>
    <name evidence="16" type="ORF">TCM_037017</name>
</gene>
<evidence type="ECO:0000256" key="7">
    <source>
        <dbReference type="ARBA" id="ARBA00022777"/>
    </source>
</evidence>
<dbReference type="GO" id="GO:0005886">
    <property type="term" value="C:plasma membrane"/>
    <property type="evidence" value="ECO:0007669"/>
    <property type="project" value="UniProtKB-SubCell"/>
</dbReference>
<evidence type="ECO:0000256" key="8">
    <source>
        <dbReference type="ARBA" id="ARBA00022840"/>
    </source>
</evidence>
<dbReference type="Pfam" id="PF00069">
    <property type="entry name" value="Pkinase"/>
    <property type="match status" value="1"/>
</dbReference>
<evidence type="ECO:0000313" key="17">
    <source>
        <dbReference type="Proteomes" id="UP000026915"/>
    </source>
</evidence>
<evidence type="ECO:0000259" key="15">
    <source>
        <dbReference type="PROSITE" id="PS51782"/>
    </source>
</evidence>
<dbReference type="PANTHER" id="PTHR46204:SF5">
    <property type="entry name" value="PROTEIN KINASE DOMAIN-CONTAINING PROTEIN"/>
    <property type="match status" value="1"/>
</dbReference>
<dbReference type="SMART" id="SM00257">
    <property type="entry name" value="LysM"/>
    <property type="match status" value="1"/>
</dbReference>
<dbReference type="Gramene" id="EOY29503">
    <property type="protein sequence ID" value="EOY29503"/>
    <property type="gene ID" value="TCM_037017"/>
</dbReference>
<evidence type="ECO:0000259" key="14">
    <source>
        <dbReference type="PROSITE" id="PS50011"/>
    </source>
</evidence>
<evidence type="ECO:0000313" key="16">
    <source>
        <dbReference type="EMBL" id="EOY29503.1"/>
    </source>
</evidence>
<keyword evidence="4 13" id="KW-0812">Transmembrane</keyword>
<dbReference type="FunFam" id="1.10.510.10:FF:000468">
    <property type="entry name" value="PTI1-like tyrosine-protein kinase 3"/>
    <property type="match status" value="1"/>
</dbReference>
<dbReference type="AlphaFoldDB" id="A0A061GJA2"/>
<dbReference type="PROSITE" id="PS50011">
    <property type="entry name" value="PROTEIN_KINASE_DOM"/>
    <property type="match status" value="1"/>
</dbReference>
<dbReference type="Gene3D" id="3.30.200.20">
    <property type="entry name" value="Phosphorylase Kinase, domain 1"/>
    <property type="match status" value="1"/>
</dbReference>
<dbReference type="PROSITE" id="PS51782">
    <property type="entry name" value="LYSM"/>
    <property type="match status" value="1"/>
</dbReference>
<keyword evidence="5" id="KW-0732">Signal</keyword>
<dbReference type="InterPro" id="IPR044812">
    <property type="entry name" value="CERK1/LYK3-like"/>
</dbReference>
<dbReference type="InterPro" id="IPR036779">
    <property type="entry name" value="LysM_dom_sf"/>
</dbReference>
<dbReference type="SUPFAM" id="SSF54106">
    <property type="entry name" value="LysM domain"/>
    <property type="match status" value="1"/>
</dbReference>